<evidence type="ECO:0000256" key="1">
    <source>
        <dbReference type="ARBA" id="ARBA00004123"/>
    </source>
</evidence>
<dbReference type="SMART" id="SM00399">
    <property type="entry name" value="ZnF_C4"/>
    <property type="match status" value="1"/>
</dbReference>
<dbReference type="PRINTS" id="PR00047">
    <property type="entry name" value="STROIDFINGER"/>
</dbReference>
<dbReference type="GO" id="GO:0000978">
    <property type="term" value="F:RNA polymerase II cis-regulatory region sequence-specific DNA binding"/>
    <property type="evidence" value="ECO:0007669"/>
    <property type="project" value="TreeGrafter"/>
</dbReference>
<dbReference type="InterPro" id="IPR001628">
    <property type="entry name" value="Znf_hrmn_rcpt"/>
</dbReference>
<feature type="non-terminal residue" evidence="13">
    <location>
        <position position="1"/>
    </location>
</feature>
<dbReference type="InterPro" id="IPR000536">
    <property type="entry name" value="Nucl_hrmn_rcpt_lig-bd"/>
</dbReference>
<keyword evidence="14" id="KW-1185">Reference proteome</keyword>
<dbReference type="Proteomes" id="UP001432322">
    <property type="component" value="Unassembled WGS sequence"/>
</dbReference>
<evidence type="ECO:0000256" key="7">
    <source>
        <dbReference type="ARBA" id="ARBA00023163"/>
    </source>
</evidence>
<dbReference type="GO" id="GO:0004879">
    <property type="term" value="F:nuclear receptor activity"/>
    <property type="evidence" value="ECO:0007669"/>
    <property type="project" value="TreeGrafter"/>
</dbReference>
<evidence type="ECO:0000256" key="9">
    <source>
        <dbReference type="ARBA" id="ARBA00023242"/>
    </source>
</evidence>
<feature type="domain" description="Nuclear receptor" evidence="11">
    <location>
        <begin position="5"/>
        <end position="80"/>
    </location>
</feature>
<keyword evidence="6" id="KW-0238">DNA-binding</keyword>
<accession>A0AAV5WEI3</accession>
<dbReference type="InterPro" id="IPR013088">
    <property type="entry name" value="Znf_NHR/GATA"/>
</dbReference>
<reference evidence="13" key="1">
    <citation type="submission" date="2023-10" db="EMBL/GenBank/DDBJ databases">
        <title>Genome assembly of Pristionchus species.</title>
        <authorList>
            <person name="Yoshida K."/>
            <person name="Sommer R.J."/>
        </authorList>
    </citation>
    <scope>NUCLEOTIDE SEQUENCE</scope>
    <source>
        <strain evidence="13">RS5133</strain>
    </source>
</reference>
<evidence type="ECO:0000256" key="8">
    <source>
        <dbReference type="ARBA" id="ARBA00023170"/>
    </source>
</evidence>
<evidence type="ECO:0000256" key="2">
    <source>
        <dbReference type="ARBA" id="ARBA00022723"/>
    </source>
</evidence>
<evidence type="ECO:0000313" key="13">
    <source>
        <dbReference type="EMBL" id="GMT28875.1"/>
    </source>
</evidence>
<keyword evidence="3" id="KW-0863">Zinc-finger</keyword>
<feature type="non-terminal residue" evidence="13">
    <location>
        <position position="379"/>
    </location>
</feature>
<evidence type="ECO:0000256" key="10">
    <source>
        <dbReference type="SAM" id="MobiDB-lite"/>
    </source>
</evidence>
<protein>
    <submittedName>
        <fullName evidence="13">Uncharacterized protein</fullName>
    </submittedName>
</protein>
<dbReference type="Gene3D" id="3.30.50.10">
    <property type="entry name" value="Erythroid Transcription Factor GATA-1, subunit A"/>
    <property type="match status" value="1"/>
</dbReference>
<dbReference type="Pfam" id="PF00105">
    <property type="entry name" value="zf-C4"/>
    <property type="match status" value="1"/>
</dbReference>
<keyword evidence="5" id="KW-0805">Transcription regulation</keyword>
<keyword evidence="2" id="KW-0479">Metal-binding</keyword>
<dbReference type="AlphaFoldDB" id="A0AAV5WEI3"/>
<dbReference type="InterPro" id="IPR044101">
    <property type="entry name" value="NR_DBD_ROR"/>
</dbReference>
<keyword evidence="9" id="KW-0539">Nucleus</keyword>
<keyword evidence="7" id="KW-0804">Transcription</keyword>
<keyword evidence="4" id="KW-0862">Zinc</keyword>
<dbReference type="PRINTS" id="PR00398">
    <property type="entry name" value="STRDHORMONER"/>
</dbReference>
<gene>
    <name evidence="13" type="ORF">PFISCL1PPCAC_20172</name>
</gene>
<dbReference type="InterPro" id="IPR035500">
    <property type="entry name" value="NHR-like_dom_sf"/>
</dbReference>
<proteinExistence type="predicted"/>
<organism evidence="13 14">
    <name type="scientific">Pristionchus fissidentatus</name>
    <dbReference type="NCBI Taxonomy" id="1538716"/>
    <lineage>
        <taxon>Eukaryota</taxon>
        <taxon>Metazoa</taxon>
        <taxon>Ecdysozoa</taxon>
        <taxon>Nematoda</taxon>
        <taxon>Chromadorea</taxon>
        <taxon>Rhabditida</taxon>
        <taxon>Rhabditina</taxon>
        <taxon>Diplogasteromorpha</taxon>
        <taxon>Diplogasteroidea</taxon>
        <taxon>Neodiplogasteridae</taxon>
        <taxon>Pristionchus</taxon>
    </lineage>
</organism>
<dbReference type="SUPFAM" id="SSF57716">
    <property type="entry name" value="Glucocorticoid receptor-like (DNA-binding domain)"/>
    <property type="match status" value="1"/>
</dbReference>
<dbReference type="Gene3D" id="1.10.565.10">
    <property type="entry name" value="Retinoid X Receptor"/>
    <property type="match status" value="1"/>
</dbReference>
<sequence length="379" mass="41597">AQIEAIPCKVCGDKSSGVHYGVITCEGCKGFFRRSQSTNVNYTCPRARNCTVDRINRNRCQYCRLNKCIEMGMSKDAVKFGRMSKKQRERVEDEVRMHRQLAEAQGLPFPSPLSFLPYESSGGSSTGGGIPSPTGRGTNSPITTGGAVPPSPHHSFAPDFHPMDVKQEFSEGAGYEYGLYSHYAAQAYAAHPAAAAPANFGGGGAAGYPLAPTAGSVPGDVAYPPATRMDEELNVIAVQYDLTHRSVLSTRDPNPAYDPNMFEHFDRRHFWERLSAAINPYLQAGITFAKEIPSFKAMQQGDQITLLKSASFHMLLLSLSSSFDESSDSLRISDLLLPLENGMVSTIEQHRESRLLLAIRDALRALSLFRLSPHEVRYL</sequence>
<dbReference type="PROSITE" id="PS51843">
    <property type="entry name" value="NR_LBD"/>
    <property type="match status" value="1"/>
</dbReference>
<evidence type="ECO:0000256" key="4">
    <source>
        <dbReference type="ARBA" id="ARBA00022833"/>
    </source>
</evidence>
<keyword evidence="8" id="KW-0675">Receptor</keyword>
<feature type="domain" description="NR LBD" evidence="12">
    <location>
        <begin position="231"/>
        <end position="379"/>
    </location>
</feature>
<evidence type="ECO:0000256" key="3">
    <source>
        <dbReference type="ARBA" id="ARBA00022771"/>
    </source>
</evidence>
<dbReference type="CDD" id="cd06968">
    <property type="entry name" value="NR_DBD_ROR"/>
    <property type="match status" value="1"/>
</dbReference>
<dbReference type="GO" id="GO:0005634">
    <property type="term" value="C:nucleus"/>
    <property type="evidence" value="ECO:0007669"/>
    <property type="project" value="UniProtKB-SubCell"/>
</dbReference>
<dbReference type="PANTHER" id="PTHR45805:SF2">
    <property type="entry name" value="NUCLEAR HORMONE RECEPTOR HR3-RELATED"/>
    <property type="match status" value="1"/>
</dbReference>
<comment type="subcellular location">
    <subcellularLocation>
        <location evidence="1">Nucleus</location>
    </subcellularLocation>
</comment>
<dbReference type="EMBL" id="BTSY01000005">
    <property type="protein sequence ID" value="GMT28875.1"/>
    <property type="molecule type" value="Genomic_DNA"/>
</dbReference>
<dbReference type="PROSITE" id="PS51030">
    <property type="entry name" value="NUCLEAR_REC_DBD_2"/>
    <property type="match status" value="1"/>
</dbReference>
<evidence type="ECO:0000256" key="6">
    <source>
        <dbReference type="ARBA" id="ARBA00023125"/>
    </source>
</evidence>
<feature type="region of interest" description="Disordered" evidence="10">
    <location>
        <begin position="118"/>
        <end position="161"/>
    </location>
</feature>
<dbReference type="PROSITE" id="PS00031">
    <property type="entry name" value="NUCLEAR_REC_DBD_1"/>
    <property type="match status" value="1"/>
</dbReference>
<dbReference type="FunFam" id="3.30.50.10:FF:000003">
    <property type="entry name" value="Nuclear orphan receptor ROR-beta"/>
    <property type="match status" value="1"/>
</dbReference>
<evidence type="ECO:0000256" key="5">
    <source>
        <dbReference type="ARBA" id="ARBA00023015"/>
    </source>
</evidence>
<comment type="caution">
    <text evidence="13">The sequence shown here is derived from an EMBL/GenBank/DDBJ whole genome shotgun (WGS) entry which is preliminary data.</text>
</comment>
<name>A0AAV5WEI3_9BILA</name>
<dbReference type="SUPFAM" id="SSF48508">
    <property type="entry name" value="Nuclear receptor ligand-binding domain"/>
    <property type="match status" value="1"/>
</dbReference>
<dbReference type="InterPro" id="IPR001723">
    <property type="entry name" value="Nuclear_hrmn_rcpt"/>
</dbReference>
<dbReference type="PANTHER" id="PTHR45805">
    <property type="entry name" value="NUCLEAR HORMONE RECEPTOR HR3-RELATED"/>
    <property type="match status" value="1"/>
</dbReference>
<evidence type="ECO:0000259" key="11">
    <source>
        <dbReference type="PROSITE" id="PS51030"/>
    </source>
</evidence>
<dbReference type="GO" id="GO:0008270">
    <property type="term" value="F:zinc ion binding"/>
    <property type="evidence" value="ECO:0007669"/>
    <property type="project" value="UniProtKB-KW"/>
</dbReference>
<evidence type="ECO:0000313" key="14">
    <source>
        <dbReference type="Proteomes" id="UP001432322"/>
    </source>
</evidence>
<evidence type="ECO:0000259" key="12">
    <source>
        <dbReference type="PROSITE" id="PS51843"/>
    </source>
</evidence>